<feature type="domain" description="ABC-type transport auxiliary lipoprotein component" evidence="1">
    <location>
        <begin position="23"/>
        <end position="180"/>
    </location>
</feature>
<dbReference type="KEGG" id="esj:SJ05684_c17360"/>
<organism evidence="2 3">
    <name type="scientific">Sinorhizobium sojae CCBAU 05684</name>
    <dbReference type="NCBI Taxonomy" id="716928"/>
    <lineage>
        <taxon>Bacteria</taxon>
        <taxon>Pseudomonadati</taxon>
        <taxon>Pseudomonadota</taxon>
        <taxon>Alphaproteobacteria</taxon>
        <taxon>Hyphomicrobiales</taxon>
        <taxon>Rhizobiaceae</taxon>
        <taxon>Sinorhizobium/Ensifer group</taxon>
        <taxon>Sinorhizobium</taxon>
    </lineage>
</organism>
<dbReference type="STRING" id="716928.GCA_000261485_04216"/>
<keyword evidence="3" id="KW-1185">Reference proteome</keyword>
<protein>
    <submittedName>
        <fullName evidence="2">Membrane lipoprotein lipid attachment site containing protein USSDB6D</fullName>
    </submittedName>
</protein>
<evidence type="ECO:0000259" key="1">
    <source>
        <dbReference type="Pfam" id="PF03886"/>
    </source>
</evidence>
<sequence length="187" mass="20121">MVFSMAMILAGCGTRPAVNDTFSLAATPVVERPAATSRQILVPEPTALRTLDSDQIVVRLSESELRFLARAQWGDRLPRIVQDRLVQTFEDTGRVGGVGKPGQGLAIDYQIITEIRAFEISTDGADTAVVEIFAKILDDRNGTVRRQRAFRAVAPVHGTSNPAFVSALDAAFAKVAADIVGWTLAAI</sequence>
<accession>A0A249PB76</accession>
<reference evidence="2 3" key="1">
    <citation type="submission" date="2017-08" db="EMBL/GenBank/DDBJ databases">
        <title>Multipartite genome sequences of Sinorhizobium species nodulating soybeans.</title>
        <authorList>
            <person name="Tian C.F."/>
        </authorList>
    </citation>
    <scope>NUCLEOTIDE SEQUENCE [LARGE SCALE GENOMIC DNA]</scope>
    <source>
        <strain evidence="2 3">CCBAU 05684</strain>
    </source>
</reference>
<dbReference type="Pfam" id="PF03886">
    <property type="entry name" value="ABC_trans_aux"/>
    <property type="match status" value="1"/>
</dbReference>
<keyword evidence="2" id="KW-0449">Lipoprotein</keyword>
<dbReference type="AlphaFoldDB" id="A0A249PB76"/>
<dbReference type="eggNOG" id="COG3218">
    <property type="taxonomic scope" value="Bacteria"/>
</dbReference>
<dbReference type="SUPFAM" id="SSF159594">
    <property type="entry name" value="XCC0632-like"/>
    <property type="match status" value="1"/>
</dbReference>
<evidence type="ECO:0000313" key="3">
    <source>
        <dbReference type="Proteomes" id="UP000217211"/>
    </source>
</evidence>
<dbReference type="InterPro" id="IPR005586">
    <property type="entry name" value="ABC_trans_aux"/>
</dbReference>
<gene>
    <name evidence="2" type="ORF">SJ05684_c17360</name>
</gene>
<dbReference type="EMBL" id="CP023067">
    <property type="protein sequence ID" value="ASY63178.1"/>
    <property type="molecule type" value="Genomic_DNA"/>
</dbReference>
<dbReference type="Proteomes" id="UP000217211">
    <property type="component" value="Chromosome"/>
</dbReference>
<proteinExistence type="predicted"/>
<evidence type="ECO:0000313" key="2">
    <source>
        <dbReference type="EMBL" id="ASY63178.1"/>
    </source>
</evidence>
<dbReference type="Gene3D" id="3.40.50.10610">
    <property type="entry name" value="ABC-type transport auxiliary lipoprotein component"/>
    <property type="match status" value="1"/>
</dbReference>
<name>A0A249PB76_9HYPH</name>